<feature type="chain" id="PRO_5007855614" description="F-box domain-containing protein" evidence="1">
    <location>
        <begin position="31"/>
        <end position="354"/>
    </location>
</feature>
<dbReference type="InParanoid" id="A0A165BBS1"/>
<feature type="signal peptide" evidence="1">
    <location>
        <begin position="1"/>
        <end position="30"/>
    </location>
</feature>
<dbReference type="OrthoDB" id="3321638at2759"/>
<evidence type="ECO:0000256" key="1">
    <source>
        <dbReference type="SAM" id="SignalP"/>
    </source>
</evidence>
<evidence type="ECO:0000313" key="3">
    <source>
        <dbReference type="Proteomes" id="UP000077266"/>
    </source>
</evidence>
<organism evidence="2 3">
    <name type="scientific">Exidia glandulosa HHB12029</name>
    <dbReference type="NCBI Taxonomy" id="1314781"/>
    <lineage>
        <taxon>Eukaryota</taxon>
        <taxon>Fungi</taxon>
        <taxon>Dikarya</taxon>
        <taxon>Basidiomycota</taxon>
        <taxon>Agaricomycotina</taxon>
        <taxon>Agaricomycetes</taxon>
        <taxon>Auriculariales</taxon>
        <taxon>Exidiaceae</taxon>
        <taxon>Exidia</taxon>
    </lineage>
</organism>
<protein>
    <recommendedName>
        <fullName evidence="4">F-box domain-containing protein</fullName>
    </recommendedName>
</protein>
<accession>A0A165BBS1</accession>
<evidence type="ECO:0000313" key="2">
    <source>
        <dbReference type="EMBL" id="KZV80275.1"/>
    </source>
</evidence>
<dbReference type="AlphaFoldDB" id="A0A165BBS1"/>
<dbReference type="EMBL" id="KV426500">
    <property type="protein sequence ID" value="KZV80275.1"/>
    <property type="molecule type" value="Genomic_DNA"/>
</dbReference>
<keyword evidence="3" id="KW-1185">Reference proteome</keyword>
<reference evidence="2 3" key="1">
    <citation type="journal article" date="2016" name="Mol. Biol. Evol.">
        <title>Comparative Genomics of Early-Diverging Mushroom-Forming Fungi Provides Insights into the Origins of Lignocellulose Decay Capabilities.</title>
        <authorList>
            <person name="Nagy L.G."/>
            <person name="Riley R."/>
            <person name="Tritt A."/>
            <person name="Adam C."/>
            <person name="Daum C."/>
            <person name="Floudas D."/>
            <person name="Sun H."/>
            <person name="Yadav J.S."/>
            <person name="Pangilinan J."/>
            <person name="Larsson K.H."/>
            <person name="Matsuura K."/>
            <person name="Barry K."/>
            <person name="Labutti K."/>
            <person name="Kuo R."/>
            <person name="Ohm R.A."/>
            <person name="Bhattacharya S.S."/>
            <person name="Shirouzu T."/>
            <person name="Yoshinaga Y."/>
            <person name="Martin F.M."/>
            <person name="Grigoriev I.V."/>
            <person name="Hibbett D.S."/>
        </authorList>
    </citation>
    <scope>NUCLEOTIDE SEQUENCE [LARGE SCALE GENOMIC DNA]</scope>
    <source>
        <strain evidence="2 3">HHB12029</strain>
    </source>
</reference>
<evidence type="ECO:0008006" key="4">
    <source>
        <dbReference type="Google" id="ProtNLM"/>
    </source>
</evidence>
<gene>
    <name evidence="2" type="ORF">EXIGLDRAFT_781167</name>
</gene>
<name>A0A165BBS1_EXIGL</name>
<proteinExistence type="predicted"/>
<dbReference type="Proteomes" id="UP000077266">
    <property type="component" value="Unassembled WGS sequence"/>
</dbReference>
<keyword evidence="1" id="KW-0732">Signal</keyword>
<sequence length="354" mass="40309">MSALPSPVGRLPMELVQLIVWLVEPTVAEAQTICLVNSLWLPLGRSQLLSDLVVLSRVDDKTNTLHPRTVSAEAFDRFVRGVPHLLPFVRSLTLCDDAPMYTLWRTGARLPGVRTLRIKDTYLDTAPRFCVYLDAFDALEHLRIENVRAGRFPGSYLAEREDVVDRKPSRPFSIRIIDWATEELCWWLYEHSGGSIRETTIFNDHRSRDMERTIEGLKHHIDTLEELTIRMTQVLPDLGPTMHFLKYCTALSVLKLPYIDVMTASPILQELMETQLPHVQHFHISLDNCRHDDLLFIRVDEGLSTWMGLRTVVLSLQPCTMCMAICTSAMPLLAARGILQLQYDPSAPVIEPPS</sequence>